<dbReference type="Gene3D" id="3.30.70.20">
    <property type="match status" value="1"/>
</dbReference>
<dbReference type="STRING" id="52560.SAMN04488082_11779"/>
<dbReference type="Proteomes" id="UP000198635">
    <property type="component" value="Unassembled WGS sequence"/>
</dbReference>
<dbReference type="Pfam" id="PF13237">
    <property type="entry name" value="Fer4_10"/>
    <property type="match status" value="1"/>
</dbReference>
<dbReference type="EMBL" id="FORX01000017">
    <property type="protein sequence ID" value="SFK22889.1"/>
    <property type="molecule type" value="Genomic_DNA"/>
</dbReference>
<dbReference type="AlphaFoldDB" id="A0A1I3XUA5"/>
<evidence type="ECO:0000313" key="6">
    <source>
        <dbReference type="EMBL" id="SFK22889.1"/>
    </source>
</evidence>
<keyword evidence="4" id="KW-0411">Iron-sulfur</keyword>
<feature type="domain" description="4Fe-4S ferredoxin-type" evidence="5">
    <location>
        <begin position="11"/>
        <end position="40"/>
    </location>
</feature>
<evidence type="ECO:0000259" key="5">
    <source>
        <dbReference type="PROSITE" id="PS51379"/>
    </source>
</evidence>
<dbReference type="GO" id="GO:0046872">
    <property type="term" value="F:metal ion binding"/>
    <property type="evidence" value="ECO:0007669"/>
    <property type="project" value="UniProtKB-KW"/>
</dbReference>
<dbReference type="SUPFAM" id="SSF54862">
    <property type="entry name" value="4Fe-4S ferredoxins"/>
    <property type="match status" value="1"/>
</dbReference>
<dbReference type="PROSITE" id="PS00198">
    <property type="entry name" value="4FE4S_FER_1"/>
    <property type="match status" value="1"/>
</dbReference>
<proteinExistence type="predicted"/>
<keyword evidence="3" id="KW-0408">Iron</keyword>
<dbReference type="NCBIfam" id="NF040864">
    <property type="entry name" value="HgcB_ferredoxin"/>
    <property type="match status" value="1"/>
</dbReference>
<evidence type="ECO:0000256" key="2">
    <source>
        <dbReference type="ARBA" id="ARBA00022723"/>
    </source>
</evidence>
<gene>
    <name evidence="6" type="ORF">SAMN04488082_11779</name>
</gene>
<accession>A0A1I3XUA5</accession>
<reference evidence="7" key="1">
    <citation type="submission" date="2016-10" db="EMBL/GenBank/DDBJ databases">
        <authorList>
            <person name="Varghese N."/>
            <person name="Submissions S."/>
        </authorList>
    </citation>
    <scope>NUCLEOTIDE SEQUENCE [LARGE SCALE GENOMIC DNA]</scope>
    <source>
        <strain evidence="7">DSM 5918</strain>
    </source>
</reference>
<keyword evidence="1" id="KW-0004">4Fe-4S</keyword>
<evidence type="ECO:0000256" key="3">
    <source>
        <dbReference type="ARBA" id="ARBA00023004"/>
    </source>
</evidence>
<dbReference type="PROSITE" id="PS51379">
    <property type="entry name" value="4FE4S_FER_2"/>
    <property type="match status" value="2"/>
</dbReference>
<name>A0A1I3XUA5_9BACT</name>
<dbReference type="RefSeq" id="WP_092377451.1">
    <property type="nucleotide sequence ID" value="NZ_FORX01000017.1"/>
</dbReference>
<keyword evidence="7" id="KW-1185">Reference proteome</keyword>
<dbReference type="InterPro" id="IPR050572">
    <property type="entry name" value="Fe-S_Ferredoxin"/>
</dbReference>
<evidence type="ECO:0000256" key="4">
    <source>
        <dbReference type="ARBA" id="ARBA00023014"/>
    </source>
</evidence>
<dbReference type="PANTHER" id="PTHR43687:SF4">
    <property type="entry name" value="BLR5484 PROTEIN"/>
    <property type="match status" value="1"/>
</dbReference>
<protein>
    <submittedName>
        <fullName evidence="6">4Fe-4S dicluster domain-containing protein</fullName>
    </submittedName>
</protein>
<sequence>MRNFRHLENVATLAYDRDRCVGCGLCATVCPHRIFAVRDGKAEVLDREACMECGACALNCPTSAITVTPGVGCADYIIQTWLPGKRGASCC</sequence>
<keyword evidence="2" id="KW-0479">Metal-binding</keyword>
<dbReference type="InterPro" id="IPR017896">
    <property type="entry name" value="4Fe4S_Fe-S-bd"/>
</dbReference>
<dbReference type="PANTHER" id="PTHR43687">
    <property type="entry name" value="ADENYLYLSULFATE REDUCTASE, BETA SUBUNIT"/>
    <property type="match status" value="1"/>
</dbReference>
<dbReference type="InterPro" id="IPR017900">
    <property type="entry name" value="4Fe4S_Fe_S_CS"/>
</dbReference>
<dbReference type="GO" id="GO:0051539">
    <property type="term" value="F:4 iron, 4 sulfur cluster binding"/>
    <property type="evidence" value="ECO:0007669"/>
    <property type="project" value="UniProtKB-KW"/>
</dbReference>
<feature type="domain" description="4Fe-4S ferredoxin-type" evidence="5">
    <location>
        <begin position="41"/>
        <end position="70"/>
    </location>
</feature>
<evidence type="ECO:0000313" key="7">
    <source>
        <dbReference type="Proteomes" id="UP000198635"/>
    </source>
</evidence>
<organism evidence="6 7">
    <name type="scientific">Desulfomicrobium apsheronum</name>
    <dbReference type="NCBI Taxonomy" id="52560"/>
    <lineage>
        <taxon>Bacteria</taxon>
        <taxon>Pseudomonadati</taxon>
        <taxon>Thermodesulfobacteriota</taxon>
        <taxon>Desulfovibrionia</taxon>
        <taxon>Desulfovibrionales</taxon>
        <taxon>Desulfomicrobiaceae</taxon>
        <taxon>Desulfomicrobium</taxon>
    </lineage>
</organism>
<dbReference type="OrthoDB" id="9794954at2"/>
<evidence type="ECO:0000256" key="1">
    <source>
        <dbReference type="ARBA" id="ARBA00022485"/>
    </source>
</evidence>